<reference evidence="5" key="1">
    <citation type="submission" date="2021-02" db="EMBL/GenBank/DDBJ databases">
        <title>Psilocybe cubensis genome.</title>
        <authorList>
            <person name="Mckernan K.J."/>
            <person name="Crawford S."/>
            <person name="Trippe A."/>
            <person name="Kane L.T."/>
            <person name="Mclaughlin S."/>
        </authorList>
    </citation>
    <scope>NUCLEOTIDE SEQUENCE [LARGE SCALE GENOMIC DNA]</scope>
    <source>
        <strain evidence="5">MGC-MH-2018</strain>
    </source>
</reference>
<accession>A0A8H8CEQ8</accession>
<dbReference type="GO" id="GO:0044550">
    <property type="term" value="P:secondary metabolite biosynthetic process"/>
    <property type="evidence" value="ECO:0007669"/>
    <property type="project" value="TreeGrafter"/>
</dbReference>
<dbReference type="SUPFAM" id="SSF51905">
    <property type="entry name" value="FAD/NAD(P)-binding domain"/>
    <property type="match status" value="1"/>
</dbReference>
<dbReference type="Gene3D" id="3.50.50.60">
    <property type="entry name" value="FAD/NAD(P)-binding domain"/>
    <property type="match status" value="1"/>
</dbReference>
<dbReference type="GO" id="GO:0071949">
    <property type="term" value="F:FAD binding"/>
    <property type="evidence" value="ECO:0007669"/>
    <property type="project" value="InterPro"/>
</dbReference>
<dbReference type="InterPro" id="IPR036188">
    <property type="entry name" value="FAD/NAD-bd_sf"/>
</dbReference>
<keyword evidence="1" id="KW-0285">Flavoprotein</keyword>
<dbReference type="Pfam" id="PF01494">
    <property type="entry name" value="FAD_binding_3"/>
    <property type="match status" value="2"/>
</dbReference>
<gene>
    <name evidence="5" type="ORF">JR316_012234</name>
</gene>
<dbReference type="InterPro" id="IPR002938">
    <property type="entry name" value="FAD-bd"/>
</dbReference>
<dbReference type="GO" id="GO:0016491">
    <property type="term" value="F:oxidoreductase activity"/>
    <property type="evidence" value="ECO:0007669"/>
    <property type="project" value="UniProtKB-KW"/>
</dbReference>
<organism evidence="5">
    <name type="scientific">Psilocybe cubensis</name>
    <name type="common">Psychedelic mushroom</name>
    <name type="synonym">Stropharia cubensis</name>
    <dbReference type="NCBI Taxonomy" id="181762"/>
    <lineage>
        <taxon>Eukaryota</taxon>
        <taxon>Fungi</taxon>
        <taxon>Dikarya</taxon>
        <taxon>Basidiomycota</taxon>
        <taxon>Agaricomycotina</taxon>
        <taxon>Agaricomycetes</taxon>
        <taxon>Agaricomycetidae</taxon>
        <taxon>Agaricales</taxon>
        <taxon>Agaricineae</taxon>
        <taxon>Strophariaceae</taxon>
        <taxon>Psilocybe</taxon>
    </lineage>
</organism>
<evidence type="ECO:0000259" key="4">
    <source>
        <dbReference type="Pfam" id="PF01494"/>
    </source>
</evidence>
<dbReference type="PRINTS" id="PR00420">
    <property type="entry name" value="RNGMNOXGNASE"/>
</dbReference>
<sequence>MSDSPIRVAIIGAGIGGLTLSSALRQSVKNGDMKVVVYEAAAEISEIGAGINFWPRSWNIFKDLGLDQSLLQILPKEPDDSTRVVFNIRKGDQDQGINIDDLTMKGGGIRFHRAELQKVLLDNSSGDLFLSHRFVDYEEADDEIRVRFENGYTTTCDLLVGMDGIKSSVRRSFLLKCGMPNSPSLEPVCSGDIAYRGLIPVQSLEKEYPGHRAINGATMYLGKSKLIITYPISRDTFINFVSFDTDILNEGSYYHGPTTTPCSREEIISIFSMWEPEVQALVRCIAKPTKWVIRFLKPMDRYTQGRVILAGDAAHAMTPHLGSGAGRAVEDAYILASLLRDRLSTRAMLPRVAEIFNEICCPAGKRLTERSRLGGQLCQLVAPGFEDVHEGDNSVPREKLLNLVRQFDRELEFVWKESAEEDKRRALDMLRMS</sequence>
<dbReference type="PANTHER" id="PTHR46720:SF3">
    <property type="entry name" value="FAD-BINDING DOMAIN-CONTAINING PROTEIN-RELATED"/>
    <property type="match status" value="1"/>
</dbReference>
<proteinExistence type="predicted"/>
<evidence type="ECO:0000256" key="2">
    <source>
        <dbReference type="ARBA" id="ARBA00022827"/>
    </source>
</evidence>
<evidence type="ECO:0000256" key="1">
    <source>
        <dbReference type="ARBA" id="ARBA00022630"/>
    </source>
</evidence>
<keyword evidence="3" id="KW-0560">Oxidoreductase</keyword>
<dbReference type="EMBL" id="JAFIQS010000017">
    <property type="protein sequence ID" value="KAG5162846.1"/>
    <property type="molecule type" value="Genomic_DNA"/>
</dbReference>
<keyword evidence="2" id="KW-0274">FAD</keyword>
<dbReference type="InterPro" id="IPR051104">
    <property type="entry name" value="FAD_monoxygenase"/>
</dbReference>
<comment type="caution">
    <text evidence="5">The sequence shown here is derived from an EMBL/GenBank/DDBJ whole genome shotgun (WGS) entry which is preliminary data.</text>
</comment>
<dbReference type="OrthoDB" id="417877at2759"/>
<feature type="domain" description="FAD-binding" evidence="4">
    <location>
        <begin position="7"/>
        <end position="173"/>
    </location>
</feature>
<protein>
    <recommendedName>
        <fullName evidence="4">FAD-binding domain-containing protein</fullName>
    </recommendedName>
</protein>
<dbReference type="SUPFAM" id="SSF54373">
    <property type="entry name" value="FAD-linked reductases, C-terminal domain"/>
    <property type="match status" value="1"/>
</dbReference>
<evidence type="ECO:0000313" key="5">
    <source>
        <dbReference type="EMBL" id="KAG5162846.1"/>
    </source>
</evidence>
<name>A0A8H8CEQ8_PSICU</name>
<dbReference type="PANTHER" id="PTHR46720">
    <property type="entry name" value="HYDROXYLASE, PUTATIVE (AFU_ORTHOLOGUE AFUA_3G01460)-RELATED"/>
    <property type="match status" value="1"/>
</dbReference>
<evidence type="ECO:0000256" key="3">
    <source>
        <dbReference type="ARBA" id="ARBA00023002"/>
    </source>
</evidence>
<feature type="domain" description="FAD-binding" evidence="4">
    <location>
        <begin position="299"/>
        <end position="347"/>
    </location>
</feature>
<dbReference type="AlphaFoldDB" id="A0A8H8CEQ8"/>